<dbReference type="AlphaFoldDB" id="A0A1W1ICL1"/>
<evidence type="ECO:0000313" key="10">
    <source>
        <dbReference type="Proteomes" id="UP000195985"/>
    </source>
</evidence>
<protein>
    <recommendedName>
        <fullName evidence="8">ABC transmembrane type-1 domain-containing protein</fullName>
    </recommendedName>
</protein>
<keyword evidence="10" id="KW-1185">Reference proteome</keyword>
<proteinExistence type="inferred from homology"/>
<evidence type="ECO:0000256" key="2">
    <source>
        <dbReference type="ARBA" id="ARBA00022448"/>
    </source>
</evidence>
<dbReference type="PROSITE" id="PS50928">
    <property type="entry name" value="ABC_TM1"/>
    <property type="match status" value="1"/>
</dbReference>
<keyword evidence="4 7" id="KW-0812">Transmembrane</keyword>
<feature type="domain" description="ABC transmembrane type-1" evidence="8">
    <location>
        <begin position="95"/>
        <end position="306"/>
    </location>
</feature>
<feature type="transmembrane region" description="Helical" evidence="7">
    <location>
        <begin position="131"/>
        <end position="156"/>
    </location>
</feature>
<dbReference type="CDD" id="cd06261">
    <property type="entry name" value="TM_PBP2"/>
    <property type="match status" value="1"/>
</dbReference>
<dbReference type="RefSeq" id="WP_086941648.1">
    <property type="nucleotide sequence ID" value="NZ_FONM01000003.1"/>
</dbReference>
<evidence type="ECO:0000256" key="4">
    <source>
        <dbReference type="ARBA" id="ARBA00022692"/>
    </source>
</evidence>
<dbReference type="EMBL" id="FWEY01000001">
    <property type="protein sequence ID" value="SLM50768.1"/>
    <property type="molecule type" value="Genomic_DNA"/>
</dbReference>
<dbReference type="Gene3D" id="1.10.3720.10">
    <property type="entry name" value="MetI-like"/>
    <property type="match status" value="1"/>
</dbReference>
<feature type="transmembrane region" description="Helical" evidence="7">
    <location>
        <begin position="248"/>
        <end position="267"/>
    </location>
</feature>
<dbReference type="SUPFAM" id="SSF161098">
    <property type="entry name" value="MetI-like"/>
    <property type="match status" value="1"/>
</dbReference>
<feature type="transmembrane region" description="Helical" evidence="7">
    <location>
        <begin position="287"/>
        <end position="313"/>
    </location>
</feature>
<gene>
    <name evidence="9" type="ORF">TPAS_440</name>
</gene>
<comment type="similarity">
    <text evidence="7">Belongs to the binding-protein-dependent transport system permease family.</text>
</comment>
<organism evidence="9 10">
    <name type="scientific">Trichococcus pasteurii</name>
    <dbReference type="NCBI Taxonomy" id="43064"/>
    <lineage>
        <taxon>Bacteria</taxon>
        <taxon>Bacillati</taxon>
        <taxon>Bacillota</taxon>
        <taxon>Bacilli</taxon>
        <taxon>Lactobacillales</taxon>
        <taxon>Carnobacteriaceae</taxon>
        <taxon>Trichococcus</taxon>
    </lineage>
</organism>
<comment type="subcellular location">
    <subcellularLocation>
        <location evidence="1 7">Cell membrane</location>
        <topology evidence="1 7">Multi-pass membrane protein</topology>
    </subcellularLocation>
</comment>
<keyword evidence="5 7" id="KW-1133">Transmembrane helix</keyword>
<dbReference type="PANTHER" id="PTHR43163:SF6">
    <property type="entry name" value="DIPEPTIDE TRANSPORT SYSTEM PERMEASE PROTEIN DPPB-RELATED"/>
    <property type="match status" value="1"/>
</dbReference>
<evidence type="ECO:0000256" key="7">
    <source>
        <dbReference type="RuleBase" id="RU363032"/>
    </source>
</evidence>
<evidence type="ECO:0000259" key="8">
    <source>
        <dbReference type="PROSITE" id="PS50928"/>
    </source>
</evidence>
<reference evidence="10" key="1">
    <citation type="submission" date="2016-04" db="EMBL/GenBank/DDBJ databases">
        <authorList>
            <person name="Strepis N."/>
        </authorList>
    </citation>
    <scope>NUCLEOTIDE SEQUENCE [LARGE SCALE GENOMIC DNA]</scope>
</reference>
<dbReference type="GO" id="GO:0005886">
    <property type="term" value="C:plasma membrane"/>
    <property type="evidence" value="ECO:0007669"/>
    <property type="project" value="UniProtKB-SubCell"/>
</dbReference>
<keyword evidence="6 7" id="KW-0472">Membrane</keyword>
<name>A0A1W1ICL1_9LACT</name>
<feature type="transmembrane region" description="Helical" evidence="7">
    <location>
        <begin position="99"/>
        <end position="119"/>
    </location>
</feature>
<evidence type="ECO:0000256" key="5">
    <source>
        <dbReference type="ARBA" id="ARBA00022989"/>
    </source>
</evidence>
<keyword evidence="2 7" id="KW-0813">Transport</keyword>
<feature type="transmembrane region" description="Helical" evidence="7">
    <location>
        <begin position="176"/>
        <end position="198"/>
    </location>
</feature>
<dbReference type="InterPro" id="IPR035906">
    <property type="entry name" value="MetI-like_sf"/>
</dbReference>
<evidence type="ECO:0000256" key="1">
    <source>
        <dbReference type="ARBA" id="ARBA00004651"/>
    </source>
</evidence>
<evidence type="ECO:0000256" key="6">
    <source>
        <dbReference type="ARBA" id="ARBA00023136"/>
    </source>
</evidence>
<dbReference type="GO" id="GO:0055085">
    <property type="term" value="P:transmembrane transport"/>
    <property type="evidence" value="ECO:0007669"/>
    <property type="project" value="InterPro"/>
</dbReference>
<dbReference type="OrthoDB" id="9773683at2"/>
<dbReference type="Pfam" id="PF00528">
    <property type="entry name" value="BPD_transp_1"/>
    <property type="match status" value="1"/>
</dbReference>
<accession>A0A1W1ICL1</accession>
<keyword evidence="3" id="KW-1003">Cell membrane</keyword>
<dbReference type="PANTHER" id="PTHR43163">
    <property type="entry name" value="DIPEPTIDE TRANSPORT SYSTEM PERMEASE PROTEIN DPPB-RELATED"/>
    <property type="match status" value="1"/>
</dbReference>
<dbReference type="InterPro" id="IPR000515">
    <property type="entry name" value="MetI-like"/>
</dbReference>
<dbReference type="STRING" id="43064.SAMN04488086_103140"/>
<sequence length="320" mass="35864">MWNRILRRFFFIIPQLLAFSLLVFALAQWMPGDPLTGLIIPGMDQSSIDAIQANAILDDPWYIRYLQWIANMLRGDFGLSYTYRMPVEVLVGARFGNTLWLATASLLLSYLIAVPLGIYAGRFNGSLGDKVIRFLNSISFSLPVFIVALVLVWLFGFQLELFPTRGMPLLPETQSVFASLWNRLHHLALPALAFALSASAGNIQRLRSGIIEAKQEDYVLTARSKGVPESMVYRRHIFRNASMPVTSLFGYDITGFIGSSIFIEYIFSYPGIGRLFISSLESRDFSVIVVLLLIYGLAALIGTLVSDVILIIADPRVRIR</sequence>
<evidence type="ECO:0000313" key="9">
    <source>
        <dbReference type="EMBL" id="SLM50768.1"/>
    </source>
</evidence>
<evidence type="ECO:0000256" key="3">
    <source>
        <dbReference type="ARBA" id="ARBA00022475"/>
    </source>
</evidence>
<dbReference type="Proteomes" id="UP000195985">
    <property type="component" value="Unassembled WGS sequence"/>
</dbReference>